<evidence type="ECO:0000259" key="14">
    <source>
        <dbReference type="Pfam" id="PF00520"/>
    </source>
</evidence>
<evidence type="ECO:0000256" key="3">
    <source>
        <dbReference type="ARBA" id="ARBA00022538"/>
    </source>
</evidence>
<evidence type="ECO:0000256" key="2">
    <source>
        <dbReference type="ARBA" id="ARBA00022448"/>
    </source>
</evidence>
<evidence type="ECO:0000256" key="1">
    <source>
        <dbReference type="ARBA" id="ARBA00004141"/>
    </source>
</evidence>
<keyword evidence="2" id="KW-0813">Transport</keyword>
<reference evidence="15 16" key="1">
    <citation type="submission" date="2014-09" db="EMBL/GenBank/DDBJ databases">
        <authorList>
            <person name="Ellenberger Sabrina"/>
        </authorList>
    </citation>
    <scope>NUCLEOTIDE SEQUENCE [LARGE SCALE GENOMIC DNA]</scope>
    <source>
        <strain evidence="15 16">CBS 412.66</strain>
    </source>
</reference>
<name>A0A0B7N5E7_9FUNG</name>
<feature type="region of interest" description="Disordered" evidence="12">
    <location>
        <begin position="397"/>
        <end position="419"/>
    </location>
</feature>
<keyword evidence="3" id="KW-0633">Potassium transport</keyword>
<feature type="transmembrane region" description="Helical" evidence="13">
    <location>
        <begin position="190"/>
        <end position="208"/>
    </location>
</feature>
<feature type="region of interest" description="Disordered" evidence="12">
    <location>
        <begin position="1"/>
        <end position="53"/>
    </location>
</feature>
<feature type="transmembrane region" description="Helical" evidence="13">
    <location>
        <begin position="336"/>
        <end position="359"/>
    </location>
</feature>
<evidence type="ECO:0000256" key="11">
    <source>
        <dbReference type="ARBA" id="ARBA00023303"/>
    </source>
</evidence>
<protein>
    <recommendedName>
        <fullName evidence="14">Ion transport domain-containing protein</fullName>
    </recommendedName>
</protein>
<feature type="compositionally biased region" description="Low complexity" evidence="12">
    <location>
        <begin position="1"/>
        <end position="17"/>
    </location>
</feature>
<evidence type="ECO:0000256" key="4">
    <source>
        <dbReference type="ARBA" id="ARBA00022692"/>
    </source>
</evidence>
<dbReference type="GO" id="GO:0001508">
    <property type="term" value="P:action potential"/>
    <property type="evidence" value="ECO:0007669"/>
    <property type="project" value="TreeGrafter"/>
</dbReference>
<feature type="compositionally biased region" description="Polar residues" evidence="12">
    <location>
        <begin position="39"/>
        <end position="53"/>
    </location>
</feature>
<evidence type="ECO:0000313" key="16">
    <source>
        <dbReference type="Proteomes" id="UP000054107"/>
    </source>
</evidence>
<evidence type="ECO:0000256" key="6">
    <source>
        <dbReference type="ARBA" id="ARBA00022882"/>
    </source>
</evidence>
<feature type="compositionally biased region" description="Basic and acidic residues" evidence="12">
    <location>
        <begin position="483"/>
        <end position="492"/>
    </location>
</feature>
<dbReference type="Gene3D" id="1.20.120.350">
    <property type="entry name" value="Voltage-gated potassium channels. Chain C"/>
    <property type="match status" value="1"/>
</dbReference>
<evidence type="ECO:0000256" key="10">
    <source>
        <dbReference type="ARBA" id="ARBA00023136"/>
    </source>
</evidence>
<dbReference type="AlphaFoldDB" id="A0A0B7N5E7"/>
<comment type="subcellular location">
    <subcellularLocation>
        <location evidence="1">Membrane</location>
        <topology evidence="1">Multi-pass membrane protein</topology>
    </subcellularLocation>
</comment>
<evidence type="ECO:0000256" key="12">
    <source>
        <dbReference type="SAM" id="MobiDB-lite"/>
    </source>
</evidence>
<evidence type="ECO:0000256" key="9">
    <source>
        <dbReference type="ARBA" id="ARBA00023065"/>
    </source>
</evidence>
<keyword evidence="7" id="KW-0630">Potassium</keyword>
<dbReference type="PANTHER" id="PTHR11537">
    <property type="entry name" value="VOLTAGE-GATED POTASSIUM CHANNEL"/>
    <property type="match status" value="1"/>
</dbReference>
<dbReference type="InterPro" id="IPR005821">
    <property type="entry name" value="Ion_trans_dom"/>
</dbReference>
<dbReference type="Gene3D" id="1.10.287.70">
    <property type="match status" value="1"/>
</dbReference>
<keyword evidence="6" id="KW-0851">Voltage-gated channel</keyword>
<gene>
    <name evidence="15" type="primary">PARPA_04469.1 scaffold 14038</name>
</gene>
<keyword evidence="11" id="KW-0407">Ion channel</keyword>
<keyword evidence="4 13" id="KW-0812">Transmembrane</keyword>
<keyword evidence="10 13" id="KW-0472">Membrane</keyword>
<feature type="transmembrane region" description="Helical" evidence="13">
    <location>
        <begin position="158"/>
        <end position="178"/>
    </location>
</feature>
<dbReference type="GO" id="GO:0005249">
    <property type="term" value="F:voltage-gated potassium channel activity"/>
    <property type="evidence" value="ECO:0007669"/>
    <property type="project" value="InterPro"/>
</dbReference>
<evidence type="ECO:0000256" key="13">
    <source>
        <dbReference type="SAM" id="Phobius"/>
    </source>
</evidence>
<feature type="compositionally biased region" description="Polar residues" evidence="12">
    <location>
        <begin position="456"/>
        <end position="476"/>
    </location>
</feature>
<feature type="region of interest" description="Disordered" evidence="12">
    <location>
        <begin position="456"/>
        <end position="492"/>
    </location>
</feature>
<accession>A0A0B7N5E7</accession>
<evidence type="ECO:0000256" key="8">
    <source>
        <dbReference type="ARBA" id="ARBA00022989"/>
    </source>
</evidence>
<evidence type="ECO:0000256" key="7">
    <source>
        <dbReference type="ARBA" id="ARBA00022958"/>
    </source>
</evidence>
<keyword evidence="16" id="KW-1185">Reference proteome</keyword>
<dbReference type="SUPFAM" id="SSF81324">
    <property type="entry name" value="Voltage-gated potassium channels"/>
    <property type="match status" value="1"/>
</dbReference>
<dbReference type="PANTHER" id="PTHR11537:SF254">
    <property type="entry name" value="POTASSIUM VOLTAGE-GATED CHANNEL PROTEIN SHAB"/>
    <property type="match status" value="1"/>
</dbReference>
<dbReference type="STRING" id="35722.A0A0B7N5E7"/>
<evidence type="ECO:0000256" key="5">
    <source>
        <dbReference type="ARBA" id="ARBA00022826"/>
    </source>
</evidence>
<evidence type="ECO:0000313" key="15">
    <source>
        <dbReference type="EMBL" id="CEP10710.1"/>
    </source>
</evidence>
<dbReference type="InterPro" id="IPR028325">
    <property type="entry name" value="VG_K_chnl"/>
</dbReference>
<organism evidence="15 16">
    <name type="scientific">Parasitella parasitica</name>
    <dbReference type="NCBI Taxonomy" id="35722"/>
    <lineage>
        <taxon>Eukaryota</taxon>
        <taxon>Fungi</taxon>
        <taxon>Fungi incertae sedis</taxon>
        <taxon>Mucoromycota</taxon>
        <taxon>Mucoromycotina</taxon>
        <taxon>Mucoromycetes</taxon>
        <taxon>Mucorales</taxon>
        <taxon>Mucorineae</taxon>
        <taxon>Mucoraceae</taxon>
        <taxon>Parasitella</taxon>
    </lineage>
</organism>
<dbReference type="InterPro" id="IPR027359">
    <property type="entry name" value="Volt_channel_dom_sf"/>
</dbReference>
<keyword evidence="5" id="KW-0631">Potassium channel</keyword>
<proteinExistence type="predicted"/>
<feature type="transmembrane region" description="Helical" evidence="13">
    <location>
        <begin position="124"/>
        <end position="146"/>
    </location>
</feature>
<dbReference type="Proteomes" id="UP000054107">
    <property type="component" value="Unassembled WGS sequence"/>
</dbReference>
<dbReference type="FunFam" id="1.10.287.70:FF:000097">
    <property type="entry name" value="Potassium voltage-gated channel subfamily G member 3"/>
    <property type="match status" value="1"/>
</dbReference>
<dbReference type="GO" id="GO:0008076">
    <property type="term" value="C:voltage-gated potassium channel complex"/>
    <property type="evidence" value="ECO:0007669"/>
    <property type="project" value="InterPro"/>
</dbReference>
<dbReference type="PRINTS" id="PR00169">
    <property type="entry name" value="KCHANNEL"/>
</dbReference>
<dbReference type="OrthoDB" id="415460at2759"/>
<sequence length="492" mass="54927">MVFFRSKGSSGGSNSFSKQEDEETEPLHNGEAIEMAEAGSSSPNEHTSDNQYQPPLYRKLGRLAEEGWTSVANLVVHAPLPRQPRPSTHIDIEDSAPPMPEIKSDIKRKLYLLLEEPASSRNAFWTNVIVSFLIVFSAITTTIETIPSFRSTKGNRVWFHLESAMVALFTLEYLLRMFAHSDSLRMLKKFFLSPLSIIDFISIIPFYIEVIAKHDTTYEFRFTILRLFRLLRLFKSYKYSNAIVMTIEVMMMAFRRSGDALSALFFFTVTCVVLFSTLLYFAERGIWDETLQTFVASDGVPSSFDSIPAAFWFVLVTITTTGYGDMVPTTFIGKLITFPAMMFGVLLIALPSIIVGRNFTIVWESMRRRQFSNRMAINPIGGVDDMLASADHGISTDARHENSATASTPQGTSGGHFGILPNNGEEEIIGQIQALMQLTLQNQAAINRIITTLEKQGSKLSPTTAEDSPSSSTYTKGKSPLVAKEDNDPFTD</sequence>
<feature type="domain" description="Ion transport" evidence="14">
    <location>
        <begin position="124"/>
        <end position="359"/>
    </location>
</feature>
<feature type="transmembrane region" description="Helical" evidence="13">
    <location>
        <begin position="261"/>
        <end position="282"/>
    </location>
</feature>
<dbReference type="Pfam" id="PF00520">
    <property type="entry name" value="Ion_trans"/>
    <property type="match status" value="1"/>
</dbReference>
<keyword evidence="9" id="KW-0406">Ion transport</keyword>
<keyword evidence="8 13" id="KW-1133">Transmembrane helix</keyword>
<dbReference type="EMBL" id="LN725073">
    <property type="protein sequence ID" value="CEP10710.1"/>
    <property type="molecule type" value="Genomic_DNA"/>
</dbReference>